<dbReference type="Gene3D" id="3.40.50.150">
    <property type="entry name" value="Vaccinia Virus protein VP39"/>
    <property type="match status" value="1"/>
</dbReference>
<dbReference type="CDD" id="cd02440">
    <property type="entry name" value="AdoMet_MTases"/>
    <property type="match status" value="1"/>
</dbReference>
<evidence type="ECO:0000313" key="2">
    <source>
        <dbReference type="EMBL" id="TKW51023.1"/>
    </source>
</evidence>
<dbReference type="InterPro" id="IPR029063">
    <property type="entry name" value="SAM-dependent_MTases_sf"/>
</dbReference>
<evidence type="ECO:0008006" key="4">
    <source>
        <dbReference type="Google" id="ProtNLM"/>
    </source>
</evidence>
<comment type="caution">
    <text evidence="2">The sequence shown here is derived from an EMBL/GenBank/DDBJ whole genome shotgun (WGS) entry which is preliminary data.</text>
</comment>
<dbReference type="AlphaFoldDB" id="A0A4U6X7M0"/>
<feature type="compositionally biased region" description="Low complexity" evidence="1">
    <location>
        <begin position="37"/>
        <end position="62"/>
    </location>
</feature>
<evidence type="ECO:0000313" key="3">
    <source>
        <dbReference type="Proteomes" id="UP000310108"/>
    </source>
</evidence>
<reference evidence="2 3" key="1">
    <citation type="journal article" date="2019" name="PLoS ONE">
        <title>Comparative genome analysis indicates high evolutionary potential of pathogenicity genes in Colletotrichum tanaceti.</title>
        <authorList>
            <person name="Lelwala R.V."/>
            <person name="Korhonen P.K."/>
            <person name="Young N.D."/>
            <person name="Scott J.B."/>
            <person name="Ades P.A."/>
            <person name="Gasser R.B."/>
            <person name="Taylor P.W.J."/>
        </authorList>
    </citation>
    <scope>NUCLEOTIDE SEQUENCE [LARGE SCALE GENOMIC DNA]</scope>
    <source>
        <strain evidence="2">BRIP57314</strain>
    </source>
</reference>
<proteinExistence type="predicted"/>
<evidence type="ECO:0000256" key="1">
    <source>
        <dbReference type="SAM" id="MobiDB-lite"/>
    </source>
</evidence>
<dbReference type="Proteomes" id="UP000310108">
    <property type="component" value="Unassembled WGS sequence"/>
</dbReference>
<dbReference type="EMBL" id="PJEX01000341">
    <property type="protein sequence ID" value="TKW51023.1"/>
    <property type="molecule type" value="Genomic_DNA"/>
</dbReference>
<accession>A0A4U6X7M0</accession>
<gene>
    <name evidence="2" type="ORF">CTA1_9761</name>
</gene>
<name>A0A4U6X7M0_9PEZI</name>
<feature type="region of interest" description="Disordered" evidence="1">
    <location>
        <begin position="37"/>
        <end position="75"/>
    </location>
</feature>
<protein>
    <recommendedName>
        <fullName evidence="4">Methyltransferase domain-containing protein</fullName>
    </recommendedName>
</protein>
<dbReference type="SUPFAM" id="SSF53335">
    <property type="entry name" value="S-adenosyl-L-methionine-dependent methyltransferases"/>
    <property type="match status" value="1"/>
</dbReference>
<sequence>MSTSSLPSYIADPLKEAVSTLAPPVGMASTRGPSFWSSAASSYASGETSENASNEGNNGSRELSPISTPGEPAGGSVLVLQRESHDNADSPYCLPADNEERIRLDKQHNFIRDHICDGRLVMDESLRLGDGALVLDLGTGSGAWASDLARAVPAGVGIQGFDISNRLFPQNTPSVTYDVGNVLELPARLDSRVTLAHQRLLIYALRRHEWSRAIASIKNTLIPGQGVVQLTEVLTPADNPGAAQEQFQVLLSSIGQKRQLLLDCGEHLPALLSDAGFVDITKRTVKVRLGSAGGLKGVEAAACRSGAFRGMRDSVLLDGGYGVVNGPEEFDKLVNQVMAEWETNECYAFYYTITARRPALSPSAPALPSSSSLGMPETLGLAVNHSVHRPLY</sequence>
<organism evidence="2 3">
    <name type="scientific">Colletotrichum tanaceti</name>
    <dbReference type="NCBI Taxonomy" id="1306861"/>
    <lineage>
        <taxon>Eukaryota</taxon>
        <taxon>Fungi</taxon>
        <taxon>Dikarya</taxon>
        <taxon>Ascomycota</taxon>
        <taxon>Pezizomycotina</taxon>
        <taxon>Sordariomycetes</taxon>
        <taxon>Hypocreomycetidae</taxon>
        <taxon>Glomerellales</taxon>
        <taxon>Glomerellaceae</taxon>
        <taxon>Colletotrichum</taxon>
        <taxon>Colletotrichum destructivum species complex</taxon>
    </lineage>
</organism>
<dbReference type="STRING" id="1306861.A0A4U6X7M0"/>
<keyword evidence="3" id="KW-1185">Reference proteome</keyword>